<dbReference type="SUPFAM" id="SSF102215">
    <property type="entry name" value="Creatininase"/>
    <property type="match status" value="1"/>
</dbReference>
<keyword evidence="4" id="KW-0862">Zinc</keyword>
<reference evidence="5" key="1">
    <citation type="journal article" date="2014" name="Front. Microbiol.">
        <title>High frequency of phylogenetically diverse reductive dehalogenase-homologous genes in deep subseafloor sedimentary metagenomes.</title>
        <authorList>
            <person name="Kawai M."/>
            <person name="Futagami T."/>
            <person name="Toyoda A."/>
            <person name="Takaki Y."/>
            <person name="Nishi S."/>
            <person name="Hori S."/>
            <person name="Arai W."/>
            <person name="Tsubouchi T."/>
            <person name="Morono Y."/>
            <person name="Uchiyama I."/>
            <person name="Ito T."/>
            <person name="Fujiyama A."/>
            <person name="Inagaki F."/>
            <person name="Takami H."/>
        </authorList>
    </citation>
    <scope>NUCLEOTIDE SEQUENCE</scope>
    <source>
        <strain evidence="5">Expedition CK06-06</strain>
    </source>
</reference>
<dbReference type="GO" id="GO:0046872">
    <property type="term" value="F:metal ion binding"/>
    <property type="evidence" value="ECO:0007669"/>
    <property type="project" value="UniProtKB-KW"/>
</dbReference>
<sequence length="171" mass="19374">MAKEMWTYAMEEMAYPDVQEILKTTDVVLIPIGSQEKHGPHIPLACDSIATIETTQRAAKKAKVPYTPMIPVGYSPHHMGTVNNGIGSLTFTGETLRRIVYEIGKSLIFHGFNKLIYTSQHASNTKVVDEALRRLRYETGCFCAWYMTPTERRTQVINDLLEEKIAWHSGE</sequence>
<comment type="caution">
    <text evidence="5">The sequence shown here is derived from an EMBL/GenBank/DDBJ whole genome shotgun (WGS) entry which is preliminary data.</text>
</comment>
<feature type="non-terminal residue" evidence="5">
    <location>
        <position position="171"/>
    </location>
</feature>
<dbReference type="Gene3D" id="3.40.50.10310">
    <property type="entry name" value="Creatininase"/>
    <property type="match status" value="1"/>
</dbReference>
<dbReference type="PANTHER" id="PTHR35005">
    <property type="entry name" value="3-DEHYDRO-SCYLLO-INOSOSE HYDROLASE"/>
    <property type="match status" value="1"/>
</dbReference>
<dbReference type="InterPro" id="IPR024087">
    <property type="entry name" value="Creatininase-like_sf"/>
</dbReference>
<dbReference type="AlphaFoldDB" id="X0S6H8"/>
<name>X0S6H8_9ZZZZ</name>
<dbReference type="EMBL" id="BARS01001365">
    <property type="protein sequence ID" value="GAF70836.1"/>
    <property type="molecule type" value="Genomic_DNA"/>
</dbReference>
<dbReference type="GO" id="GO:0016811">
    <property type="term" value="F:hydrolase activity, acting on carbon-nitrogen (but not peptide) bonds, in linear amides"/>
    <property type="evidence" value="ECO:0007669"/>
    <property type="project" value="TreeGrafter"/>
</dbReference>
<dbReference type="GO" id="GO:0009231">
    <property type="term" value="P:riboflavin biosynthetic process"/>
    <property type="evidence" value="ECO:0007669"/>
    <property type="project" value="TreeGrafter"/>
</dbReference>
<evidence type="ECO:0000256" key="1">
    <source>
        <dbReference type="ARBA" id="ARBA00001947"/>
    </source>
</evidence>
<evidence type="ECO:0000256" key="2">
    <source>
        <dbReference type="ARBA" id="ARBA00022723"/>
    </source>
</evidence>
<dbReference type="InterPro" id="IPR003785">
    <property type="entry name" value="Creatininase/forma_Hydrolase"/>
</dbReference>
<keyword evidence="3" id="KW-0378">Hydrolase</keyword>
<evidence type="ECO:0000256" key="4">
    <source>
        <dbReference type="ARBA" id="ARBA00022833"/>
    </source>
</evidence>
<evidence type="ECO:0008006" key="6">
    <source>
        <dbReference type="Google" id="ProtNLM"/>
    </source>
</evidence>
<evidence type="ECO:0000256" key="3">
    <source>
        <dbReference type="ARBA" id="ARBA00022801"/>
    </source>
</evidence>
<dbReference type="PANTHER" id="PTHR35005:SF1">
    <property type="entry name" value="2-AMINO-5-FORMYLAMINO-6-RIBOSYLAMINOPYRIMIDIN-4(3H)-ONE 5'-MONOPHOSPHATE DEFORMYLASE"/>
    <property type="match status" value="1"/>
</dbReference>
<evidence type="ECO:0000313" key="5">
    <source>
        <dbReference type="EMBL" id="GAF70836.1"/>
    </source>
</evidence>
<comment type="cofactor">
    <cofactor evidence="1">
        <name>Zn(2+)</name>
        <dbReference type="ChEBI" id="CHEBI:29105"/>
    </cofactor>
</comment>
<dbReference type="Pfam" id="PF02633">
    <property type="entry name" value="Creatininase"/>
    <property type="match status" value="1"/>
</dbReference>
<proteinExistence type="predicted"/>
<accession>X0S6H8</accession>
<gene>
    <name evidence="5" type="ORF">S01H1_02728</name>
</gene>
<protein>
    <recommendedName>
        <fullName evidence="6">Creatinine amidohydrolase</fullName>
    </recommendedName>
</protein>
<keyword evidence="2" id="KW-0479">Metal-binding</keyword>
<organism evidence="5">
    <name type="scientific">marine sediment metagenome</name>
    <dbReference type="NCBI Taxonomy" id="412755"/>
    <lineage>
        <taxon>unclassified sequences</taxon>
        <taxon>metagenomes</taxon>
        <taxon>ecological metagenomes</taxon>
    </lineage>
</organism>